<evidence type="ECO:0000313" key="2">
    <source>
        <dbReference type="EMBL" id="SMC34492.1"/>
    </source>
</evidence>
<dbReference type="EMBL" id="FWXR01000001">
    <property type="protein sequence ID" value="SMC34492.1"/>
    <property type="molecule type" value="Genomic_DNA"/>
</dbReference>
<dbReference type="OrthoDB" id="574461at2"/>
<gene>
    <name evidence="2" type="ORF">SAMN06297251_101204</name>
</gene>
<dbReference type="CDD" id="cd09874">
    <property type="entry name" value="PIN_MT3492-like"/>
    <property type="match status" value="1"/>
</dbReference>
<sequence length="142" mass="15950">MKTLRYYIDTNVFIALIEMKGSAFEPFVDRIASRDATLFTSEITLAELLVKPLQQANMRMASLYERLLQSGELLTVIPVHREILRASAGLRAKFPNKLPDAIHIATAMHTQCAIFVSSDQRLKLPASLSQVRLDQLNDVGYS</sequence>
<dbReference type="SUPFAM" id="SSF88723">
    <property type="entry name" value="PIN domain-like"/>
    <property type="match status" value="1"/>
</dbReference>
<dbReference type="InterPro" id="IPR002716">
    <property type="entry name" value="PIN_dom"/>
</dbReference>
<dbReference type="SMART" id="SM00670">
    <property type="entry name" value="PINc"/>
    <property type="match status" value="1"/>
</dbReference>
<dbReference type="RefSeq" id="WP_139798142.1">
    <property type="nucleotide sequence ID" value="NZ_FWXR01000001.1"/>
</dbReference>
<name>A0A1W1YEB4_9HYPH</name>
<dbReference type="STRING" id="937218.SAMN06297251_101204"/>
<proteinExistence type="predicted"/>
<evidence type="ECO:0000313" key="3">
    <source>
        <dbReference type="Proteomes" id="UP000192656"/>
    </source>
</evidence>
<dbReference type="Gene3D" id="3.40.50.1010">
    <property type="entry name" value="5'-nuclease"/>
    <property type="match status" value="1"/>
</dbReference>
<accession>A0A1W1YEB4</accession>
<dbReference type="Proteomes" id="UP000192656">
    <property type="component" value="Unassembled WGS sequence"/>
</dbReference>
<reference evidence="2 3" key="1">
    <citation type="submission" date="2017-04" db="EMBL/GenBank/DDBJ databases">
        <authorList>
            <person name="Afonso C.L."/>
            <person name="Miller P.J."/>
            <person name="Scott M.A."/>
            <person name="Spackman E."/>
            <person name="Goraichik I."/>
            <person name="Dimitrov K.M."/>
            <person name="Suarez D.L."/>
            <person name="Swayne D.E."/>
        </authorList>
    </citation>
    <scope>NUCLEOTIDE SEQUENCE [LARGE SCALE GENOMIC DNA]</scope>
    <source>
        <strain evidence="2 3">CGMCC 1.10972</strain>
    </source>
</reference>
<organism evidence="2 3">
    <name type="scientific">Fulvimarina manganoxydans</name>
    <dbReference type="NCBI Taxonomy" id="937218"/>
    <lineage>
        <taxon>Bacteria</taxon>
        <taxon>Pseudomonadati</taxon>
        <taxon>Pseudomonadota</taxon>
        <taxon>Alphaproteobacteria</taxon>
        <taxon>Hyphomicrobiales</taxon>
        <taxon>Aurantimonadaceae</taxon>
        <taxon>Fulvimarina</taxon>
    </lineage>
</organism>
<dbReference type="InterPro" id="IPR029060">
    <property type="entry name" value="PIN-like_dom_sf"/>
</dbReference>
<dbReference type="Pfam" id="PF01850">
    <property type="entry name" value="PIN"/>
    <property type="match status" value="1"/>
</dbReference>
<feature type="domain" description="PIN" evidence="1">
    <location>
        <begin position="4"/>
        <end position="124"/>
    </location>
</feature>
<protein>
    <submittedName>
        <fullName evidence="2">Predicted nucleic acid-binding protein, contains PIN domain</fullName>
    </submittedName>
</protein>
<evidence type="ECO:0000259" key="1">
    <source>
        <dbReference type="SMART" id="SM00670"/>
    </source>
</evidence>
<keyword evidence="3" id="KW-1185">Reference proteome</keyword>
<dbReference type="AlphaFoldDB" id="A0A1W1YEB4"/>